<sequence>MSKDSVSSHNNTDQDDDMSSIEIGLYDVLLPCRRYRVTFKVAEVGKVSLTTEFLLRLIHTVDGMPETAVAKFFSFEPQEMTYLLNDAVSLGFISRSAGRLWLTTAGRQLFVPWDEAPQIYNVDTRTMNVGFDMLSFSPEDKTWMEHFDNRLPELPIDPLIARTAKEQIPISFKHHFNDLTSRRHTRYDARKTLYSIDEVVPTERYTAIVPIVVKSMRTNPAQGEPSLLVWRSEEQLEDRRPITSAIANFVDELRMDLPTDANLHYKILADLAPDLMQDYLGKDGISIERFYRDTALLKGAGFRRNRRTVPILGPLISAKTTRLLLDGLSRTSANSQIDCIPKKFYWRAPSNRHWGLSRSLPKLCEGITDYLATKMGEDIPRLVSVLIREERTRGPERAFSEVQETSPNSLPSSLEIILIPGLLVAVAVHLPIQAINGHAVPLGFISIEDNVVTKAEKLLKEVTVIELPKERITDDMIDFPEL</sequence>
<reference evidence="1" key="1">
    <citation type="submission" date="2019-09" db="EMBL/GenBank/DDBJ databases">
        <authorList>
            <consortium name="PulseNet: The National Subtyping Network for Foodborne Disease Surveillance"/>
            <person name="Tarr C.L."/>
            <person name="Trees E."/>
            <person name="Katz L.S."/>
            <person name="Carleton-Romer H.A."/>
            <person name="Stroika S."/>
            <person name="Kucerova Z."/>
            <person name="Roache K.F."/>
            <person name="Sabol A.L."/>
            <person name="Besser J."/>
            <person name="Gerner-Smidt P."/>
        </authorList>
    </citation>
    <scope>NUCLEOTIDE SEQUENCE</scope>
    <source>
        <strain evidence="1">PNUSAS100711</strain>
    </source>
</reference>
<evidence type="ECO:0000313" key="1">
    <source>
        <dbReference type="EMBL" id="ECX4915044.1"/>
    </source>
</evidence>
<proteinExistence type="predicted"/>
<dbReference type="AlphaFoldDB" id="A0A618PG61"/>
<organism evidence="1">
    <name type="scientific">Salmonella enterica</name>
    <name type="common">Salmonella choleraesuis</name>
    <dbReference type="NCBI Taxonomy" id="28901"/>
    <lineage>
        <taxon>Bacteria</taxon>
        <taxon>Pseudomonadati</taxon>
        <taxon>Pseudomonadota</taxon>
        <taxon>Gammaproteobacteria</taxon>
        <taxon>Enterobacterales</taxon>
        <taxon>Enterobacteriaceae</taxon>
        <taxon>Salmonella</taxon>
    </lineage>
</organism>
<protein>
    <submittedName>
        <fullName evidence="1">Uncharacterized protein</fullName>
    </submittedName>
</protein>
<comment type="caution">
    <text evidence="1">The sequence shown here is derived from an EMBL/GenBank/DDBJ whole genome shotgun (WGS) entry which is preliminary data.</text>
</comment>
<dbReference type="EMBL" id="AAKZXW010000015">
    <property type="protein sequence ID" value="ECX4915044.1"/>
    <property type="molecule type" value="Genomic_DNA"/>
</dbReference>
<gene>
    <name evidence="1" type="ORF">F6A86_10295</name>
</gene>
<accession>A0A618PG61</accession>
<name>A0A618PG61_SALER</name>